<dbReference type="AlphaFoldDB" id="A0A6J4R3D1"/>
<feature type="non-terminal residue" evidence="2">
    <location>
        <position position="1"/>
    </location>
</feature>
<feature type="non-terminal residue" evidence="2">
    <location>
        <position position="302"/>
    </location>
</feature>
<dbReference type="EMBL" id="CADCVJ010000010">
    <property type="protein sequence ID" value="CAA9461634.1"/>
    <property type="molecule type" value="Genomic_DNA"/>
</dbReference>
<accession>A0A6J4R3D1</accession>
<feature type="compositionally biased region" description="Basic and acidic residues" evidence="1">
    <location>
        <begin position="243"/>
        <end position="254"/>
    </location>
</feature>
<gene>
    <name evidence="2" type="ORF">AVDCRST_MAG38-133</name>
</gene>
<reference evidence="2" key="1">
    <citation type="submission" date="2020-02" db="EMBL/GenBank/DDBJ databases">
        <authorList>
            <person name="Meier V. D."/>
        </authorList>
    </citation>
    <scope>NUCLEOTIDE SEQUENCE</scope>
    <source>
        <strain evidence="2">AVDCRST_MAG38</strain>
    </source>
</reference>
<feature type="compositionally biased region" description="Basic and acidic residues" evidence="1">
    <location>
        <begin position="194"/>
        <end position="230"/>
    </location>
</feature>
<protein>
    <submittedName>
        <fullName evidence="2">Uncharacterized inner membrane protein RarD</fullName>
    </submittedName>
</protein>
<feature type="compositionally biased region" description="Basic and acidic residues" evidence="1">
    <location>
        <begin position="32"/>
        <end position="44"/>
    </location>
</feature>
<proteinExistence type="predicted"/>
<evidence type="ECO:0000313" key="2">
    <source>
        <dbReference type="EMBL" id="CAA9461634.1"/>
    </source>
</evidence>
<organism evidence="2">
    <name type="scientific">uncultured Solirubrobacteraceae bacterium</name>
    <dbReference type="NCBI Taxonomy" id="1162706"/>
    <lineage>
        <taxon>Bacteria</taxon>
        <taxon>Bacillati</taxon>
        <taxon>Actinomycetota</taxon>
        <taxon>Thermoleophilia</taxon>
        <taxon>Solirubrobacterales</taxon>
        <taxon>Solirubrobacteraceae</taxon>
        <taxon>environmental samples</taxon>
    </lineage>
</organism>
<feature type="compositionally biased region" description="Basic residues" evidence="1">
    <location>
        <begin position="128"/>
        <end position="143"/>
    </location>
</feature>
<sequence>GSSAIRVHRGRAGLSPLGPVPALLAVAASRGGGRDPRPSRRVVDRPGGSDPGSDRRLRLGPDAGAPPRRPARARGHPDLGQLGHVHLRRQQRPGGRDVAGLLHQPAGHRGARGRPPRRAAAPSPGGRGGHRGGRRHRAHRRLRPAAVDRPDVGLLLRPLRTGQEARRRRRHPQPGRRDELPGRPCGRLSPVAGCDRRGHLHDGGPEPHRAADGGRDRHRRAADAVRRRGDPGAAHHARAPSVHRADHAVPDRRAGLRRGHAGLAPDRLRAGVAGADHLHRGRRPHHARGDAPQARSRAGRRL</sequence>
<name>A0A6J4R3D1_9ACTN</name>
<evidence type="ECO:0000256" key="1">
    <source>
        <dbReference type="SAM" id="MobiDB-lite"/>
    </source>
</evidence>
<feature type="region of interest" description="Disordered" evidence="1">
    <location>
        <begin position="28"/>
        <end position="302"/>
    </location>
</feature>